<protein>
    <submittedName>
        <fullName evidence="4">Uncharacterized protein</fullName>
    </submittedName>
</protein>
<keyword evidence="5" id="KW-1185">Reference proteome</keyword>
<evidence type="ECO:0000256" key="1">
    <source>
        <dbReference type="SAM" id="Coils"/>
    </source>
</evidence>
<evidence type="ECO:0000256" key="3">
    <source>
        <dbReference type="SAM" id="SignalP"/>
    </source>
</evidence>
<feature type="chain" id="PRO_5044825771" evidence="3">
    <location>
        <begin position="19"/>
        <end position="846"/>
    </location>
</feature>
<feature type="compositionally biased region" description="Low complexity" evidence="2">
    <location>
        <begin position="542"/>
        <end position="554"/>
    </location>
</feature>
<organism evidence="4 5">
    <name type="scientific">Batillaria attramentaria</name>
    <dbReference type="NCBI Taxonomy" id="370345"/>
    <lineage>
        <taxon>Eukaryota</taxon>
        <taxon>Metazoa</taxon>
        <taxon>Spiralia</taxon>
        <taxon>Lophotrochozoa</taxon>
        <taxon>Mollusca</taxon>
        <taxon>Gastropoda</taxon>
        <taxon>Caenogastropoda</taxon>
        <taxon>Sorbeoconcha</taxon>
        <taxon>Cerithioidea</taxon>
        <taxon>Batillariidae</taxon>
        <taxon>Batillaria</taxon>
    </lineage>
</organism>
<sequence length="846" mass="93202">MYWILGLVLLFLWGLARMWPALSAGEGENGEKHQNSAALTENYSDIATDLTTDVEPENQETAVQPEQSGADCTDMDLAQLGVQQAGNEDEQTNITTCTGIAHTEENTAEEIEDSNIDPAQSEAQGEEVETQSNRTSDTESTEAKNFAFHDEQLEEELATGAEDETFLRATPENEADDAGANNMQQDTNWTRRDNFNLCINKATVVNINSPTTPTDENSRVFARLAWDEIPEMKKIKEELERLKRENEELNSRQAATAEREARAAQENEQLLAAVEKLRIDKEREALLAHQQGSAEVDKLKKQLDQQKKNQNELKERIKLLHTTVSSNSDQATKNAEERARLIRLVQQFADERAATEKKLNDLRLQHESERKALSQRFEETLEKEHEQVSTFVVRLEERDKQILQEVVTKLQNGRQLADVAERLDKDYNVRLLGVDCGLGFVMKASGGQWQNMQDKQAEIQNILKQLLPSEMREDAKFREMTPSSAQDDDVELGQPLSGPPDDILQTEQSTECNTSVPGVGAGVQATRNSAENGASSTMQSHESPGGEAAASAGGRTHLGPMKSKVKRIFAVTPRPPKDSGAGSRAAATSSSDTIIILSLASTDAGRIYMADMTKYALMYITVNKPTVVKSVDLTTTPMFISVLRNNEVAITSVKGDSILLVNVEELNLKLIKTEKKYSVVAQGNEDTLIAGRWKEDSEPAGIDVISMRGDLVRTICDGNTITALCKPQSLCVVGDVVLVAEKPSDAILRINLSTGTLLAKHTHPSLSKPVGVTSDREGNIYIASSGDRSVLVMSVDGRWRRLLTGEKHGECSFDTPTGIALTKGGLVVSWMRDDNRKSIVIGYHLA</sequence>
<dbReference type="AlphaFoldDB" id="A0ABD0J0E5"/>
<comment type="caution">
    <text evidence="4">The sequence shown here is derived from an EMBL/GenBank/DDBJ whole genome shotgun (WGS) entry which is preliminary data.</text>
</comment>
<gene>
    <name evidence="4" type="ORF">BaRGS_00040420</name>
</gene>
<feature type="compositionally biased region" description="Polar residues" evidence="2">
    <location>
        <begin position="505"/>
        <end position="516"/>
    </location>
</feature>
<feature type="compositionally biased region" description="Polar residues" evidence="2">
    <location>
        <begin position="525"/>
        <end position="541"/>
    </location>
</feature>
<evidence type="ECO:0000256" key="2">
    <source>
        <dbReference type="SAM" id="MobiDB-lite"/>
    </source>
</evidence>
<dbReference type="Proteomes" id="UP001519460">
    <property type="component" value="Unassembled WGS sequence"/>
</dbReference>
<feature type="coiled-coil region" evidence="1">
    <location>
        <begin position="232"/>
        <end position="372"/>
    </location>
</feature>
<keyword evidence="1" id="KW-0175">Coiled coil</keyword>
<feature type="region of interest" description="Disordered" evidence="2">
    <location>
        <begin position="106"/>
        <end position="143"/>
    </location>
</feature>
<feature type="region of interest" description="Disordered" evidence="2">
    <location>
        <begin position="478"/>
        <end position="559"/>
    </location>
</feature>
<evidence type="ECO:0000313" key="4">
    <source>
        <dbReference type="EMBL" id="KAK7444370.1"/>
    </source>
</evidence>
<feature type="signal peptide" evidence="3">
    <location>
        <begin position="1"/>
        <end position="18"/>
    </location>
</feature>
<feature type="compositionally biased region" description="Acidic residues" evidence="2">
    <location>
        <begin position="106"/>
        <end position="115"/>
    </location>
</feature>
<keyword evidence="3" id="KW-0732">Signal</keyword>
<accession>A0ABD0J0E5</accession>
<reference evidence="4 5" key="1">
    <citation type="journal article" date="2023" name="Sci. Data">
        <title>Genome assembly of the Korean intertidal mud-creeper Batillaria attramentaria.</title>
        <authorList>
            <person name="Patra A.K."/>
            <person name="Ho P.T."/>
            <person name="Jun S."/>
            <person name="Lee S.J."/>
            <person name="Kim Y."/>
            <person name="Won Y.J."/>
        </authorList>
    </citation>
    <scope>NUCLEOTIDE SEQUENCE [LARGE SCALE GENOMIC DNA]</scope>
    <source>
        <strain evidence="4">Wonlab-2016</strain>
    </source>
</reference>
<name>A0ABD0J0E5_9CAEN</name>
<dbReference type="EMBL" id="JACVVK020000807">
    <property type="protein sequence ID" value="KAK7444370.1"/>
    <property type="molecule type" value="Genomic_DNA"/>
</dbReference>
<dbReference type="InterPro" id="IPR011042">
    <property type="entry name" value="6-blade_b-propeller_TolB-like"/>
</dbReference>
<dbReference type="SUPFAM" id="SSF63829">
    <property type="entry name" value="Calcium-dependent phosphotriesterase"/>
    <property type="match status" value="1"/>
</dbReference>
<proteinExistence type="predicted"/>
<dbReference type="Gene3D" id="2.120.10.30">
    <property type="entry name" value="TolB, C-terminal domain"/>
    <property type="match status" value="1"/>
</dbReference>
<evidence type="ECO:0000313" key="5">
    <source>
        <dbReference type="Proteomes" id="UP001519460"/>
    </source>
</evidence>